<dbReference type="SMART" id="SM00490">
    <property type="entry name" value="HELICc"/>
    <property type="match status" value="1"/>
</dbReference>
<dbReference type="InterPro" id="IPR006935">
    <property type="entry name" value="Helicase/UvrB_N"/>
</dbReference>
<organism evidence="4 5">
    <name type="scientific">Sphingobium indicum (strain DSM 16412 / CCM 7286 / MTCC 6364 / B90A)</name>
    <dbReference type="NCBI Taxonomy" id="861109"/>
    <lineage>
        <taxon>Bacteria</taxon>
        <taxon>Pseudomonadati</taxon>
        <taxon>Pseudomonadota</taxon>
        <taxon>Alphaproteobacteria</taxon>
        <taxon>Sphingomonadales</taxon>
        <taxon>Sphingomonadaceae</taxon>
        <taxon>Sphingobium</taxon>
    </lineage>
</organism>
<dbReference type="EMBL" id="CP013070">
    <property type="protein sequence ID" value="APL93653.1"/>
    <property type="molecule type" value="Genomic_DNA"/>
</dbReference>
<dbReference type="PROSITE" id="PS51194">
    <property type="entry name" value="HELICASE_CTER"/>
    <property type="match status" value="1"/>
</dbReference>
<evidence type="ECO:0000313" key="5">
    <source>
        <dbReference type="Proteomes" id="UP000004550"/>
    </source>
</evidence>
<dbReference type="Pfam" id="PF00271">
    <property type="entry name" value="Helicase_C"/>
    <property type="match status" value="1"/>
</dbReference>
<dbReference type="KEGG" id="sinb:SIDU_03480"/>
<dbReference type="SUPFAM" id="SSF52540">
    <property type="entry name" value="P-loop containing nucleoside triphosphate hydrolases"/>
    <property type="match status" value="1"/>
</dbReference>
<dbReference type="InterPro" id="IPR052511">
    <property type="entry name" value="ATP-dep_Helicase"/>
</dbReference>
<feature type="domain" description="Helicase C-terminal" evidence="3">
    <location>
        <begin position="1437"/>
        <end position="1581"/>
    </location>
</feature>
<evidence type="ECO:0000259" key="3">
    <source>
        <dbReference type="PROSITE" id="PS51194"/>
    </source>
</evidence>
<gene>
    <name evidence="4" type="ORF">SIDU_03480</name>
</gene>
<protein>
    <recommendedName>
        <fullName evidence="6">DEAD/DEAH box helicase</fullName>
    </recommendedName>
</protein>
<dbReference type="Pfam" id="PF04851">
    <property type="entry name" value="ResIII"/>
    <property type="match status" value="1"/>
</dbReference>
<feature type="region of interest" description="Disordered" evidence="1">
    <location>
        <begin position="1338"/>
        <end position="1362"/>
    </location>
</feature>
<evidence type="ECO:0000259" key="2">
    <source>
        <dbReference type="PROSITE" id="PS51192"/>
    </source>
</evidence>
<dbReference type="InterPro" id="IPR001650">
    <property type="entry name" value="Helicase_C-like"/>
</dbReference>
<dbReference type="SMART" id="SM00487">
    <property type="entry name" value="DEXDc"/>
    <property type="match status" value="1"/>
</dbReference>
<dbReference type="InterPro" id="IPR036890">
    <property type="entry name" value="HATPase_C_sf"/>
</dbReference>
<dbReference type="PROSITE" id="PS51192">
    <property type="entry name" value="HELICASE_ATP_BIND_1"/>
    <property type="match status" value="1"/>
</dbReference>
<dbReference type="Gene3D" id="3.30.565.10">
    <property type="entry name" value="Histidine kinase-like ATPase, C-terminal domain"/>
    <property type="match status" value="1"/>
</dbReference>
<accession>A0A1L5BLB4</accession>
<name>A0A1L5BLB4_SPHIB</name>
<dbReference type="InterPro" id="IPR014001">
    <property type="entry name" value="Helicase_ATP-bd"/>
</dbReference>
<dbReference type="Gene3D" id="3.40.50.300">
    <property type="entry name" value="P-loop containing nucleotide triphosphate hydrolases"/>
    <property type="match status" value="2"/>
</dbReference>
<dbReference type="GO" id="GO:0003677">
    <property type="term" value="F:DNA binding"/>
    <property type="evidence" value="ECO:0007669"/>
    <property type="project" value="InterPro"/>
</dbReference>
<dbReference type="PANTHER" id="PTHR47962:SF7">
    <property type="entry name" value="MITOCHONDRIAL ATP-DEPENDENT HELICASE IRC3-RELATED"/>
    <property type="match status" value="1"/>
</dbReference>
<dbReference type="Proteomes" id="UP000004550">
    <property type="component" value="Chromosome"/>
</dbReference>
<dbReference type="NCBIfam" id="NF047352">
    <property type="entry name" value="P_loop_sacsin"/>
    <property type="match status" value="1"/>
</dbReference>
<dbReference type="RefSeq" id="WP_050983563.1">
    <property type="nucleotide sequence ID" value="NZ_CP013070.1"/>
</dbReference>
<dbReference type="GO" id="GO:0016887">
    <property type="term" value="F:ATP hydrolysis activity"/>
    <property type="evidence" value="ECO:0007669"/>
    <property type="project" value="TreeGrafter"/>
</dbReference>
<dbReference type="SUPFAM" id="SSF55874">
    <property type="entry name" value="ATPase domain of HSP90 chaperone/DNA topoisomerase II/histidine kinase"/>
    <property type="match status" value="1"/>
</dbReference>
<evidence type="ECO:0000313" key="4">
    <source>
        <dbReference type="EMBL" id="APL93653.1"/>
    </source>
</evidence>
<dbReference type="PANTHER" id="PTHR47962">
    <property type="entry name" value="ATP-DEPENDENT HELICASE LHR-RELATED-RELATED"/>
    <property type="match status" value="1"/>
</dbReference>
<feature type="domain" description="Helicase ATP-binding" evidence="2">
    <location>
        <begin position="1193"/>
        <end position="1373"/>
    </location>
</feature>
<dbReference type="GO" id="GO:0005524">
    <property type="term" value="F:ATP binding"/>
    <property type="evidence" value="ECO:0007669"/>
    <property type="project" value="InterPro"/>
</dbReference>
<proteinExistence type="predicted"/>
<evidence type="ECO:0000256" key="1">
    <source>
        <dbReference type="SAM" id="MobiDB-lite"/>
    </source>
</evidence>
<sequence length="1581" mass="174823">MLDCDRSKLADFVDDECSRRLRAYEAQPRDANEHFETEIEVLSGGYAYRQLFELVQNAADAIQESGEASGRIHVRLEPTRLLAANTGAPLDQDGIVALLNARSSAKRAGQIGRFGIGFKSLLKLGGIVDIVSRSIGLRFDPDWCRAKIREHLGLPANARAPGMRLAQVLDPNAEDSPLWKYADFAWATTVVSATITDEKAYERLTKEMEDFPQEFVLFLGADVELTLEFGFGKVRSISKRRENDEIVTSDGTKDERWRVFNETVAITDPDALSDAQHLQARDKVPLAWAVPLGARESQGRFWAFFPTNTPTLASGILNAPWKLNSDRTNIIPGPWNECLMLAAADLIAANIGYLATEEDPGAPIAALPRKPDRQNDPAVPLVEALWEKLVNLEIVPDTSGQLKTARDLYRHPIEEVEVVERWVALAGPSCQANLVHSSCYSSKPRASRLEALQRELADRLTGMERLKLNRGLAALQQVSKKSWLELIAREDAEGAIAFLGFVGDLFEARQLNNWQLHDPVIVPSLRDGLVTPSRAIIASPSEAPAGRAPVLATVASNPKSRDVLTRCLGVSSMADADWEGLLSSAFSRAVDDTGWENFWLNIEAAPDDAVEEFFDLHGDEEICLRNLAGSFVPRGELLLLGEHEREDAPAHQQLDQRWHAGHWLRIPEHLRERFPSSQTVTVTDWTEPLAKRMAPFFSAVKSAGWRKMPGNPRHHLLDILELESWRGIEMPLGWRLLPSLGGRLAAELTRQLIECARDERLFLSTITYAHTTRPDNYPKFSAPHPFLYWLNEFGRIQIGQAVYPLKLISRELSGAVSLGGGPAAVIAAAFYQWLDLPVDLKIGLSKAEMDSATASAFWPNLFAILSSYEGDFRALGPAWELAASFDQVPEMVPTSKGALPLSQIYVTEDSVAVDGVSADGRVVCLGPAALQAWINAGARSLEKKAEINFSERLSEPLTLREIFPELGKIIGNKVLANAHARKADAVWVAGLSETTGPIEGRPVIARDATGLFLLDRERFEGLNWNDRILAVLTMLDRHGMLLTDVPSLMDRLATTRVDDARAHVRSQPTIEERLLCAVGSSADALIAVLPAPARQAAGSRISNIDWARLALAVVGPSILSKLTDSLAAQGLAPPQRWGGEPARLFVLDLGFPAEFAASANVRREPELTISGPIDLPDLHDYQDEILEGLRGLLDSRSGRRRAVVSLPTGGGKTRVAAEAVVKLVLNNSEKRTALWVAQTDELCEQAVQCFRQLWVNVGAPGEDLRIVRLWGGQNNPAPPEGNEPVVVVASIQTLNARLEVAHLSWLAKPGVVVIDECHHAIAPSYSSLLRWLDVQTGSESERETEPPVIGLSATPWRGRDDDESQRLAARFDRRWMPHDQEALYERLRRRGVLSALHYSPIRYNRQISLTPEQVKYFDQYGELPDSLIEEIGNDPDRNERILECVLNSDASSILLFANSVKHAQYLAARLHLAGCSAAAVSGETDRLARQHFIRRFKSGELKVLCNHSVLTTGFDAPKADMILISRPVFSPVRYMQMVGRGLRGPANGGTESCLISTVEDNILSYRDRLAYHYCRRFFHSQ</sequence>
<evidence type="ECO:0008006" key="6">
    <source>
        <dbReference type="Google" id="ProtNLM"/>
    </source>
</evidence>
<reference evidence="4 5" key="1">
    <citation type="journal article" date="2012" name="J. Bacteriol.">
        <title>Genome sequence of Sphingobium indicum B90A, a hexachlorocyclohexane-degrading bacterium.</title>
        <authorList>
            <person name="Anand S."/>
            <person name="Sangwan N."/>
            <person name="Lata P."/>
            <person name="Kaur J."/>
            <person name="Dua A."/>
            <person name="Singh A.K."/>
            <person name="Verma M."/>
            <person name="Kaur J."/>
            <person name="Khurana J.P."/>
            <person name="Khurana P."/>
            <person name="Mathur S."/>
            <person name="Lal R."/>
        </authorList>
    </citation>
    <scope>NUCLEOTIDE SEQUENCE [LARGE SCALE GENOMIC DNA]</scope>
    <source>
        <strain evidence="5">DSM 16412 / CCM 7286 / MTCC 6364 / B90A</strain>
    </source>
</reference>
<dbReference type="InterPro" id="IPR027417">
    <property type="entry name" value="P-loop_NTPase"/>
</dbReference>